<dbReference type="InterPro" id="IPR047960">
    <property type="entry name" value="Transpos_IS1380"/>
</dbReference>
<name>A0A846RLQ2_9MICC</name>
<comment type="caution">
    <text evidence="2">The sequence shown here is derived from an EMBL/GenBank/DDBJ whole genome shotgun (WGS) entry which is preliminary data.</text>
</comment>
<dbReference type="EMBL" id="JAATJL010000001">
    <property type="protein sequence ID" value="NJC21047.1"/>
    <property type="molecule type" value="Genomic_DNA"/>
</dbReference>
<gene>
    <name evidence="2" type="ORF">BJ994_000123</name>
</gene>
<protein>
    <recommendedName>
        <fullName evidence="1">Transposase DDE domain-containing protein</fullName>
    </recommendedName>
</protein>
<reference evidence="2 3" key="1">
    <citation type="submission" date="2020-03" db="EMBL/GenBank/DDBJ databases">
        <title>Sequencing the genomes of 1000 actinobacteria strains.</title>
        <authorList>
            <person name="Klenk H.-P."/>
        </authorList>
    </citation>
    <scope>NUCLEOTIDE SEQUENCE [LARGE SCALE GENOMIC DNA]</scope>
    <source>
        <strain evidence="2 3">DSM 16403</strain>
    </source>
</reference>
<evidence type="ECO:0000313" key="2">
    <source>
        <dbReference type="EMBL" id="NJC21047.1"/>
    </source>
</evidence>
<accession>A0A846RLQ2</accession>
<evidence type="ECO:0000259" key="1">
    <source>
        <dbReference type="Pfam" id="PF13701"/>
    </source>
</evidence>
<sequence length="462" mass="49341">MQLSHARSSLSASFDEPNLVSDVGLVPVMVLAREAGLGDLAQKQLSVPTDKGANAGLKVASLIAGMVAGADSIDDMALLRHGGMGKVFGSCYAPSTLGSFLRSFTFGHVRQLDAVASRFLVNLADRTPLLGSNTNEYTLVDVDDTIIEVHGYQKQGSSYGYSGVRGLNALLATVSTKDAAPVILAQRLRKGSTGSPRGAARLVADALATLKRVRGNNPGPVLLRADSAFYGYATVNAAAKAGAAVSITARMDKAIKRAIAGIEAKAWKPIQYTDAVFDEAADRWISSAEVAETPFTAFSSRKQAEQVTGRLIVRRIPDLNPHARAGQPTMFDTYRFHAFFTTGNLDTVTADKTHRGHAIIEQVNADLKQSALAHLPSGVFTANAAWLVLAVMAFNLTRAAATAAGNGLAKARTGTIRRKLISVPARIASRARKLILHLPNNWPWETAWTQLFNQALRQSLKI</sequence>
<proteinExistence type="predicted"/>
<dbReference type="InterPro" id="IPR025668">
    <property type="entry name" value="Tnp_DDE_dom"/>
</dbReference>
<evidence type="ECO:0000313" key="3">
    <source>
        <dbReference type="Proteomes" id="UP000547458"/>
    </source>
</evidence>
<dbReference type="RefSeq" id="WP_167990340.1">
    <property type="nucleotide sequence ID" value="NZ_JAATJL010000001.1"/>
</dbReference>
<organism evidence="2 3">
    <name type="scientific">Arthrobacter pigmenti</name>
    <dbReference type="NCBI Taxonomy" id="271432"/>
    <lineage>
        <taxon>Bacteria</taxon>
        <taxon>Bacillati</taxon>
        <taxon>Actinomycetota</taxon>
        <taxon>Actinomycetes</taxon>
        <taxon>Micrococcales</taxon>
        <taxon>Micrococcaceae</taxon>
        <taxon>Arthrobacter</taxon>
    </lineage>
</organism>
<dbReference type="NCBIfam" id="NF033539">
    <property type="entry name" value="transpos_IS1380"/>
    <property type="match status" value="1"/>
</dbReference>
<keyword evidence="3" id="KW-1185">Reference proteome</keyword>
<feature type="domain" description="Transposase DDE" evidence="1">
    <location>
        <begin position="7"/>
        <end position="454"/>
    </location>
</feature>
<dbReference type="Pfam" id="PF13701">
    <property type="entry name" value="DDE_Tnp_1_4"/>
    <property type="match status" value="1"/>
</dbReference>
<dbReference type="Proteomes" id="UP000547458">
    <property type="component" value="Unassembled WGS sequence"/>
</dbReference>
<dbReference type="AlphaFoldDB" id="A0A846RLQ2"/>